<keyword evidence="3" id="KW-0813">Transport</keyword>
<evidence type="ECO:0000256" key="4">
    <source>
        <dbReference type="ARBA" id="ARBA00022741"/>
    </source>
</evidence>
<evidence type="ECO:0000256" key="6">
    <source>
        <dbReference type="SAM" id="MobiDB-lite"/>
    </source>
</evidence>
<dbReference type="CDD" id="cd03257">
    <property type="entry name" value="ABC_NikE_OppD_transporters"/>
    <property type="match status" value="1"/>
</dbReference>
<dbReference type="Pfam" id="PF00005">
    <property type="entry name" value="ABC_tran"/>
    <property type="match status" value="1"/>
</dbReference>
<keyword evidence="9" id="KW-1185">Reference proteome</keyword>
<dbReference type="GO" id="GO:0016887">
    <property type="term" value="F:ATP hydrolysis activity"/>
    <property type="evidence" value="ECO:0007669"/>
    <property type="project" value="InterPro"/>
</dbReference>
<proteinExistence type="inferred from homology"/>
<dbReference type="Proteomes" id="UP000199064">
    <property type="component" value="Unassembled WGS sequence"/>
</dbReference>
<evidence type="ECO:0000256" key="5">
    <source>
        <dbReference type="ARBA" id="ARBA00022840"/>
    </source>
</evidence>
<comment type="similarity">
    <text evidence="2">Belongs to the ABC transporter superfamily.</text>
</comment>
<evidence type="ECO:0000256" key="1">
    <source>
        <dbReference type="ARBA" id="ARBA00004417"/>
    </source>
</evidence>
<dbReference type="GO" id="GO:0005886">
    <property type="term" value="C:plasma membrane"/>
    <property type="evidence" value="ECO:0007669"/>
    <property type="project" value="UniProtKB-SubCell"/>
</dbReference>
<dbReference type="GO" id="GO:0005524">
    <property type="term" value="F:ATP binding"/>
    <property type="evidence" value="ECO:0007669"/>
    <property type="project" value="UniProtKB-KW"/>
</dbReference>
<reference evidence="9" key="1">
    <citation type="submission" date="2016-10" db="EMBL/GenBank/DDBJ databases">
        <authorList>
            <person name="Varghese N."/>
            <person name="Submissions S."/>
        </authorList>
    </citation>
    <scope>NUCLEOTIDE SEQUENCE [LARGE SCALE GENOMIC DNA]</scope>
    <source>
        <strain evidence="9">ES.061</strain>
    </source>
</reference>
<sequence>MTAPLLKLENISKRFRVGNKELAAVSDVSLDVAAGETLGIVGESGCGKSTLGRMILRLTDPSDGAIVFDGRDITRLSKRAMRPLRRDIQIVFQDPYASLNPRMKVGEIVAEPLVNIGMKRAEIAARVAEVLKVVGLPAESADRYPHAFSGGQRQRIGIARALAVKPRLIVCDEAVSALDVSVQAQVLTLLRDIQRETGVTFVFISHNLGVVRFLCHRIAVLYLGRVVEIGTEAQLFETPQHPYTQALLSAIPEAGAGRRGRIPVPSGEIPNPINPPPGCPFHLRCPRVQNKCRSEIPTLATDTNGQAVACHFPGPNAESPHRAPEDKRMTEGEAR</sequence>
<keyword evidence="4" id="KW-0547">Nucleotide-binding</keyword>
<dbReference type="GO" id="GO:0015833">
    <property type="term" value="P:peptide transport"/>
    <property type="evidence" value="ECO:0007669"/>
    <property type="project" value="InterPro"/>
</dbReference>
<dbReference type="EMBL" id="FNSL01000001">
    <property type="protein sequence ID" value="SEB43990.1"/>
    <property type="molecule type" value="Genomic_DNA"/>
</dbReference>
<dbReference type="AlphaFoldDB" id="A0A1H4JCF3"/>
<dbReference type="RefSeq" id="WP_090327545.1">
    <property type="nucleotide sequence ID" value="NZ_FNSL01000001.1"/>
</dbReference>
<name>A0A1H4JCF3_9HYPH</name>
<dbReference type="SUPFAM" id="SSF52540">
    <property type="entry name" value="P-loop containing nucleoside triphosphate hydrolases"/>
    <property type="match status" value="1"/>
</dbReference>
<dbReference type="Pfam" id="PF08352">
    <property type="entry name" value="oligo_HPY"/>
    <property type="match status" value="1"/>
</dbReference>
<dbReference type="Gene3D" id="3.40.50.300">
    <property type="entry name" value="P-loop containing nucleotide triphosphate hydrolases"/>
    <property type="match status" value="1"/>
</dbReference>
<evidence type="ECO:0000313" key="8">
    <source>
        <dbReference type="EMBL" id="SEB43990.1"/>
    </source>
</evidence>
<accession>A0A1H4JCF3</accession>
<protein>
    <submittedName>
        <fullName evidence="8">Peptide/nickel transport system ATP-binding protein</fullName>
    </submittedName>
</protein>
<evidence type="ECO:0000256" key="3">
    <source>
        <dbReference type="ARBA" id="ARBA00022448"/>
    </source>
</evidence>
<dbReference type="InterPro" id="IPR050319">
    <property type="entry name" value="ABC_transp_ATP-bind"/>
</dbReference>
<dbReference type="SMART" id="SM00382">
    <property type="entry name" value="AAA"/>
    <property type="match status" value="1"/>
</dbReference>
<evidence type="ECO:0000313" key="9">
    <source>
        <dbReference type="Proteomes" id="UP000199064"/>
    </source>
</evidence>
<dbReference type="NCBIfam" id="TIGR01727">
    <property type="entry name" value="oligo_HPY"/>
    <property type="match status" value="1"/>
</dbReference>
<feature type="compositionally biased region" description="Basic and acidic residues" evidence="6">
    <location>
        <begin position="319"/>
        <end position="335"/>
    </location>
</feature>
<evidence type="ECO:0000256" key="2">
    <source>
        <dbReference type="ARBA" id="ARBA00005417"/>
    </source>
</evidence>
<dbReference type="GO" id="GO:0055085">
    <property type="term" value="P:transmembrane transport"/>
    <property type="evidence" value="ECO:0007669"/>
    <property type="project" value="UniProtKB-ARBA"/>
</dbReference>
<dbReference type="FunFam" id="3.40.50.300:FF:000016">
    <property type="entry name" value="Oligopeptide ABC transporter ATP-binding component"/>
    <property type="match status" value="1"/>
</dbReference>
<gene>
    <name evidence="8" type="ORF">SAMN05216452_1246</name>
</gene>
<dbReference type="InterPro" id="IPR017871">
    <property type="entry name" value="ABC_transporter-like_CS"/>
</dbReference>
<dbReference type="InterPro" id="IPR013563">
    <property type="entry name" value="Oligopep_ABC_C"/>
</dbReference>
<dbReference type="PROSITE" id="PS00211">
    <property type="entry name" value="ABC_TRANSPORTER_1"/>
    <property type="match status" value="1"/>
</dbReference>
<dbReference type="InterPro" id="IPR003439">
    <property type="entry name" value="ABC_transporter-like_ATP-bd"/>
</dbReference>
<feature type="domain" description="ABC transporter" evidence="7">
    <location>
        <begin position="6"/>
        <end position="248"/>
    </location>
</feature>
<evidence type="ECO:0000259" key="7">
    <source>
        <dbReference type="PROSITE" id="PS50893"/>
    </source>
</evidence>
<dbReference type="PANTHER" id="PTHR43776">
    <property type="entry name" value="TRANSPORT ATP-BINDING PROTEIN"/>
    <property type="match status" value="1"/>
</dbReference>
<dbReference type="InterPro" id="IPR027417">
    <property type="entry name" value="P-loop_NTPase"/>
</dbReference>
<comment type="subcellular location">
    <subcellularLocation>
        <location evidence="1">Cell inner membrane</location>
        <topology evidence="1">Peripheral membrane protein</topology>
    </subcellularLocation>
</comment>
<organism evidence="8 9">
    <name type="scientific">Nitratireductor aquibiodomus</name>
    <dbReference type="NCBI Taxonomy" id="204799"/>
    <lineage>
        <taxon>Bacteria</taxon>
        <taxon>Pseudomonadati</taxon>
        <taxon>Pseudomonadota</taxon>
        <taxon>Alphaproteobacteria</taxon>
        <taxon>Hyphomicrobiales</taxon>
        <taxon>Phyllobacteriaceae</taxon>
        <taxon>Nitratireductor</taxon>
    </lineage>
</organism>
<dbReference type="PROSITE" id="PS50893">
    <property type="entry name" value="ABC_TRANSPORTER_2"/>
    <property type="match status" value="1"/>
</dbReference>
<dbReference type="PANTHER" id="PTHR43776:SF7">
    <property type="entry name" value="D,D-DIPEPTIDE TRANSPORT ATP-BINDING PROTEIN DDPF-RELATED"/>
    <property type="match status" value="1"/>
</dbReference>
<dbReference type="InterPro" id="IPR003593">
    <property type="entry name" value="AAA+_ATPase"/>
</dbReference>
<keyword evidence="5 8" id="KW-0067">ATP-binding</keyword>
<feature type="region of interest" description="Disordered" evidence="6">
    <location>
        <begin position="306"/>
        <end position="335"/>
    </location>
</feature>